<evidence type="ECO:0000256" key="14">
    <source>
        <dbReference type="RuleBase" id="RU362121"/>
    </source>
</evidence>
<dbReference type="InterPro" id="IPR050668">
    <property type="entry name" value="Cytochrome_b5"/>
</dbReference>
<feature type="transmembrane region" description="Helical" evidence="14">
    <location>
        <begin position="110"/>
        <end position="128"/>
    </location>
</feature>
<dbReference type="Gene3D" id="3.10.120.10">
    <property type="entry name" value="Cytochrome b5-like heme/steroid binding domain"/>
    <property type="match status" value="1"/>
</dbReference>
<dbReference type="PROSITE" id="PS50255">
    <property type="entry name" value="CYTOCHROME_B5_2"/>
    <property type="match status" value="1"/>
</dbReference>
<dbReference type="PROSITE" id="PS00191">
    <property type="entry name" value="CYTOCHROME_B5_1"/>
    <property type="match status" value="1"/>
</dbReference>
<dbReference type="OrthoDB" id="260519at2759"/>
<dbReference type="InterPro" id="IPR018506">
    <property type="entry name" value="Cyt_B5_heme-BS"/>
</dbReference>
<dbReference type="InterPro" id="IPR001199">
    <property type="entry name" value="Cyt_B5-like_heme/steroid-bd"/>
</dbReference>
<evidence type="ECO:0000313" key="16">
    <source>
        <dbReference type="EMBL" id="CAH0722097.1"/>
    </source>
</evidence>
<evidence type="ECO:0000256" key="8">
    <source>
        <dbReference type="ARBA" id="ARBA00022982"/>
    </source>
</evidence>
<evidence type="ECO:0000256" key="1">
    <source>
        <dbReference type="ARBA" id="ARBA00004131"/>
    </source>
</evidence>
<gene>
    <name evidence="16" type="ORF">BINO364_LOCUS8113</name>
</gene>
<keyword evidence="6" id="KW-0256">Endoplasmic reticulum</keyword>
<evidence type="ECO:0000313" key="17">
    <source>
        <dbReference type="Proteomes" id="UP000838878"/>
    </source>
</evidence>
<dbReference type="SUPFAM" id="SSF55856">
    <property type="entry name" value="Cytochrome b5-like heme/steroid binding domain"/>
    <property type="match status" value="1"/>
</dbReference>
<comment type="subcellular location">
    <subcellularLocation>
        <location evidence="1">Endoplasmic reticulum membrane</location>
        <topology evidence="1">Single-pass membrane protein</topology>
        <orientation evidence="1">Cytoplasmic side</orientation>
    </subcellularLocation>
    <subcellularLocation>
        <location evidence="11">Microsome membrane</location>
        <topology evidence="11">Single-pass membrane protein</topology>
        <orientation evidence="11">Cytoplasmic side</orientation>
    </subcellularLocation>
</comment>
<reference evidence="16" key="1">
    <citation type="submission" date="2021-12" db="EMBL/GenBank/DDBJ databases">
        <authorList>
            <person name="Martin H S."/>
        </authorList>
    </citation>
    <scope>NUCLEOTIDE SEQUENCE</scope>
</reference>
<evidence type="ECO:0000256" key="10">
    <source>
        <dbReference type="ARBA" id="ARBA00023136"/>
    </source>
</evidence>
<sequence length="129" mass="14826">MTEKVKLFTRKELESQNSREEAIIIIDNSVYDVTKFLDEHPGGEEVLLELAGQDATDAFEDISHSSDARSLMKKYKIGEVVEADRRQMKPAHPTVWNNDKQIELNNWSSWLVPLMLGLAATVLFRYLFL</sequence>
<keyword evidence="17" id="KW-1185">Reference proteome</keyword>
<dbReference type="EMBL" id="OV170223">
    <property type="protein sequence ID" value="CAH0722097.1"/>
    <property type="molecule type" value="Genomic_DNA"/>
</dbReference>
<protein>
    <recommendedName>
        <fullName evidence="13">Cytochrome b5</fullName>
    </recommendedName>
</protein>
<dbReference type="GO" id="GO:0046872">
    <property type="term" value="F:metal ion binding"/>
    <property type="evidence" value="ECO:0007669"/>
    <property type="project" value="UniProtKB-UniRule"/>
</dbReference>
<keyword evidence="4 14" id="KW-0812">Transmembrane</keyword>
<evidence type="ECO:0000256" key="5">
    <source>
        <dbReference type="ARBA" id="ARBA00022723"/>
    </source>
</evidence>
<dbReference type="PRINTS" id="PR00363">
    <property type="entry name" value="CYTOCHROMEB5"/>
</dbReference>
<dbReference type="PANTHER" id="PTHR19359:SF150">
    <property type="entry name" value="CYTOCHROME B5"/>
    <property type="match status" value="1"/>
</dbReference>
<evidence type="ECO:0000256" key="6">
    <source>
        <dbReference type="ARBA" id="ARBA00022824"/>
    </source>
</evidence>
<evidence type="ECO:0000256" key="12">
    <source>
        <dbReference type="ARBA" id="ARBA00038168"/>
    </source>
</evidence>
<dbReference type="FunFam" id="3.10.120.10:FF:000002">
    <property type="entry name" value="Cytochrome b5 type B"/>
    <property type="match status" value="1"/>
</dbReference>
<accession>A0A8J9VZ67</accession>
<keyword evidence="9 14" id="KW-0408">Iron</keyword>
<keyword evidence="5 14" id="KW-0479">Metal-binding</keyword>
<dbReference type="GO" id="GO:0020037">
    <property type="term" value="F:heme binding"/>
    <property type="evidence" value="ECO:0007669"/>
    <property type="project" value="UniProtKB-UniRule"/>
</dbReference>
<evidence type="ECO:0000256" key="7">
    <source>
        <dbReference type="ARBA" id="ARBA00022848"/>
    </source>
</evidence>
<keyword evidence="2" id="KW-0813">Transport</keyword>
<dbReference type="AlphaFoldDB" id="A0A8J9VZ67"/>
<dbReference type="Proteomes" id="UP000838878">
    <property type="component" value="Chromosome 3"/>
</dbReference>
<feature type="non-terminal residue" evidence="16">
    <location>
        <position position="129"/>
    </location>
</feature>
<feature type="domain" description="Cytochrome b5 heme-binding" evidence="15">
    <location>
        <begin position="5"/>
        <end position="81"/>
    </location>
</feature>
<evidence type="ECO:0000259" key="15">
    <source>
        <dbReference type="PROSITE" id="PS50255"/>
    </source>
</evidence>
<name>A0A8J9VZ67_9NEOP</name>
<keyword evidence="14" id="KW-1133">Transmembrane helix</keyword>
<dbReference type="GO" id="GO:0005789">
    <property type="term" value="C:endoplasmic reticulum membrane"/>
    <property type="evidence" value="ECO:0007669"/>
    <property type="project" value="UniProtKB-SubCell"/>
</dbReference>
<dbReference type="SMART" id="SM01117">
    <property type="entry name" value="Cyt-b5"/>
    <property type="match status" value="1"/>
</dbReference>
<keyword evidence="10 14" id="KW-0472">Membrane</keyword>
<comment type="similarity">
    <text evidence="12 14">Belongs to the cytochrome b5 family.</text>
</comment>
<evidence type="ECO:0000256" key="9">
    <source>
        <dbReference type="ARBA" id="ARBA00023004"/>
    </source>
</evidence>
<evidence type="ECO:0000256" key="2">
    <source>
        <dbReference type="ARBA" id="ARBA00022448"/>
    </source>
</evidence>
<organism evidence="16 17">
    <name type="scientific">Brenthis ino</name>
    <name type="common">lesser marbled fritillary</name>
    <dbReference type="NCBI Taxonomy" id="405034"/>
    <lineage>
        <taxon>Eukaryota</taxon>
        <taxon>Metazoa</taxon>
        <taxon>Ecdysozoa</taxon>
        <taxon>Arthropoda</taxon>
        <taxon>Hexapoda</taxon>
        <taxon>Insecta</taxon>
        <taxon>Pterygota</taxon>
        <taxon>Neoptera</taxon>
        <taxon>Endopterygota</taxon>
        <taxon>Lepidoptera</taxon>
        <taxon>Glossata</taxon>
        <taxon>Ditrysia</taxon>
        <taxon>Papilionoidea</taxon>
        <taxon>Nymphalidae</taxon>
        <taxon>Heliconiinae</taxon>
        <taxon>Argynnini</taxon>
        <taxon>Brenthis</taxon>
    </lineage>
</organism>
<evidence type="ECO:0000256" key="13">
    <source>
        <dbReference type="ARBA" id="ARBA00039806"/>
    </source>
</evidence>
<keyword evidence="3 14" id="KW-0349">Heme</keyword>
<evidence type="ECO:0000256" key="4">
    <source>
        <dbReference type="ARBA" id="ARBA00022692"/>
    </source>
</evidence>
<dbReference type="Pfam" id="PF00173">
    <property type="entry name" value="Cyt-b5"/>
    <property type="match status" value="1"/>
</dbReference>
<dbReference type="PANTHER" id="PTHR19359">
    <property type="entry name" value="CYTOCHROME B5"/>
    <property type="match status" value="1"/>
</dbReference>
<keyword evidence="8" id="KW-0249">Electron transport</keyword>
<dbReference type="InterPro" id="IPR036400">
    <property type="entry name" value="Cyt_B5-like_heme/steroid_sf"/>
</dbReference>
<evidence type="ECO:0000256" key="11">
    <source>
        <dbReference type="ARBA" id="ARBA00037877"/>
    </source>
</evidence>
<evidence type="ECO:0000256" key="3">
    <source>
        <dbReference type="ARBA" id="ARBA00022617"/>
    </source>
</evidence>
<keyword evidence="7" id="KW-0492">Microsome</keyword>
<proteinExistence type="inferred from homology"/>